<dbReference type="NCBIfam" id="NF003243">
    <property type="entry name" value="PRK04201.1"/>
    <property type="match status" value="1"/>
</dbReference>
<dbReference type="InParanoid" id="A0A1Q6DX29"/>
<feature type="transmembrane region" description="Helical" evidence="5">
    <location>
        <begin position="143"/>
        <end position="165"/>
    </location>
</feature>
<feature type="transmembrane region" description="Helical" evidence="5">
    <location>
        <begin position="35"/>
        <end position="53"/>
    </location>
</feature>
<feature type="transmembrane region" description="Helical" evidence="5">
    <location>
        <begin position="234"/>
        <end position="251"/>
    </location>
</feature>
<dbReference type="Proteomes" id="UP000185744">
    <property type="component" value="Unassembled WGS sequence"/>
</dbReference>
<dbReference type="GO" id="GO:0005385">
    <property type="term" value="F:zinc ion transmembrane transporter activity"/>
    <property type="evidence" value="ECO:0007669"/>
    <property type="project" value="TreeGrafter"/>
</dbReference>
<dbReference type="InterPro" id="IPR003689">
    <property type="entry name" value="ZIP"/>
</dbReference>
<sequence>MEPAVTSFMLSVLAGLSTGIGALIGYFIKEPRFSHLSFLMGFSAGVMIYVSFVELLGNAIQYIGFLTANIAFFSGVGFFFLLDIFIPHAHLDAKLDSFHESSINKKLANTGILVAIGLTLHNFPEGIAVFTVSLESLELGFPIAIAIAIHNIPEGIAVSVPIYYATGSEKKAFTYSMFSGIAEPIGAASSYLILAPYLNKQILNIILATVAGIMVFISFDELLPISQEYGNEHISNIGLFLGMLIMMASLTL</sequence>
<feature type="transmembrane region" description="Helical" evidence="5">
    <location>
        <begin position="201"/>
        <end position="222"/>
    </location>
</feature>
<organism evidence="6 7">
    <name type="scientific">Methanohalarchaeum thermophilum</name>
    <dbReference type="NCBI Taxonomy" id="1903181"/>
    <lineage>
        <taxon>Archaea</taxon>
        <taxon>Methanobacteriati</taxon>
        <taxon>Methanobacteriota</taxon>
        <taxon>Methanonatronarchaeia</taxon>
        <taxon>Methanonatronarchaeales</taxon>
        <taxon>Methanonatronarchaeaceae</taxon>
        <taxon>Candidatus Methanohalarchaeum</taxon>
    </lineage>
</organism>
<evidence type="ECO:0000256" key="2">
    <source>
        <dbReference type="ARBA" id="ARBA00022692"/>
    </source>
</evidence>
<gene>
    <name evidence="6" type="ORF">BTN85_1421</name>
</gene>
<evidence type="ECO:0000256" key="4">
    <source>
        <dbReference type="ARBA" id="ARBA00023136"/>
    </source>
</evidence>
<evidence type="ECO:0000256" key="3">
    <source>
        <dbReference type="ARBA" id="ARBA00022989"/>
    </source>
</evidence>
<dbReference type="PANTHER" id="PTHR11040:SF205">
    <property type="entry name" value="ZINC TRANSPORTER ZUPT"/>
    <property type="match status" value="1"/>
</dbReference>
<dbReference type="GO" id="GO:0016020">
    <property type="term" value="C:membrane"/>
    <property type="evidence" value="ECO:0007669"/>
    <property type="project" value="UniProtKB-SubCell"/>
</dbReference>
<evidence type="ECO:0000313" key="6">
    <source>
        <dbReference type="EMBL" id="OKY78916.1"/>
    </source>
</evidence>
<feature type="transmembrane region" description="Helical" evidence="5">
    <location>
        <begin position="59"/>
        <end position="86"/>
    </location>
</feature>
<feature type="transmembrane region" description="Helical" evidence="5">
    <location>
        <begin position="172"/>
        <end position="195"/>
    </location>
</feature>
<protein>
    <submittedName>
        <fullName evidence="6">Divalent heavy-metal cations transporter</fullName>
    </submittedName>
</protein>
<proteinExistence type="predicted"/>
<dbReference type="PANTHER" id="PTHR11040">
    <property type="entry name" value="ZINC/IRON TRANSPORTER"/>
    <property type="match status" value="1"/>
</dbReference>
<keyword evidence="7" id="KW-1185">Reference proteome</keyword>
<feature type="transmembrane region" description="Helical" evidence="5">
    <location>
        <begin position="107"/>
        <end position="123"/>
    </location>
</feature>
<comment type="subcellular location">
    <subcellularLocation>
        <location evidence="1">Membrane</location>
        <topology evidence="1">Multi-pass membrane protein</topology>
    </subcellularLocation>
</comment>
<comment type="caution">
    <text evidence="6">The sequence shown here is derived from an EMBL/GenBank/DDBJ whole genome shotgun (WGS) entry which is preliminary data.</text>
</comment>
<keyword evidence="4 5" id="KW-0472">Membrane</keyword>
<accession>A0A1Q6DX29</accession>
<evidence type="ECO:0000313" key="7">
    <source>
        <dbReference type="Proteomes" id="UP000185744"/>
    </source>
</evidence>
<keyword evidence="3 5" id="KW-1133">Transmembrane helix</keyword>
<evidence type="ECO:0000256" key="1">
    <source>
        <dbReference type="ARBA" id="ARBA00004141"/>
    </source>
</evidence>
<evidence type="ECO:0000256" key="5">
    <source>
        <dbReference type="SAM" id="Phobius"/>
    </source>
</evidence>
<dbReference type="AlphaFoldDB" id="A0A1Q6DX29"/>
<name>A0A1Q6DX29_METT1</name>
<dbReference type="STRING" id="1903181.BTN85_1421"/>
<keyword evidence="2 5" id="KW-0812">Transmembrane</keyword>
<reference evidence="6" key="1">
    <citation type="submission" date="2016-12" db="EMBL/GenBank/DDBJ databases">
        <title>Discovery of methanogenic haloarchaea.</title>
        <authorList>
            <person name="Sorokin D.Y."/>
            <person name="Makarova K.S."/>
            <person name="Abbas B."/>
            <person name="Ferrer M."/>
            <person name="Golyshin P.N."/>
        </authorList>
    </citation>
    <scope>NUCLEOTIDE SEQUENCE [LARGE SCALE GENOMIC DNA]</scope>
    <source>
        <strain evidence="6">HMET1</strain>
    </source>
</reference>
<dbReference type="Pfam" id="PF02535">
    <property type="entry name" value="Zip"/>
    <property type="match status" value="1"/>
</dbReference>
<feature type="transmembrane region" description="Helical" evidence="5">
    <location>
        <begin position="6"/>
        <end position="28"/>
    </location>
</feature>
<dbReference type="EMBL" id="MSDW01000001">
    <property type="protein sequence ID" value="OKY78916.1"/>
    <property type="molecule type" value="Genomic_DNA"/>
</dbReference>